<evidence type="ECO:0000313" key="1">
    <source>
        <dbReference type="EMBL" id="RZU63909.1"/>
    </source>
</evidence>
<dbReference type="RefSeq" id="WP_130504510.1">
    <property type="nucleotide sequence ID" value="NZ_SHLC01000001.1"/>
</dbReference>
<dbReference type="EMBL" id="SHLC01000001">
    <property type="protein sequence ID" value="RZU63909.1"/>
    <property type="molecule type" value="Genomic_DNA"/>
</dbReference>
<comment type="caution">
    <text evidence="1">The sequence shown here is derived from an EMBL/GenBank/DDBJ whole genome shotgun (WGS) entry which is preliminary data.</text>
</comment>
<dbReference type="OrthoDB" id="3232569at2"/>
<keyword evidence="2" id="KW-1185">Reference proteome</keyword>
<sequence length="284" mass="29904">MAIEKWLIQPGQSKVIDLEFVRSLKVGMIGGKIDIIAHDETSARVEVHSVTGKELKVEIDGDRLEIDHPQLRWDNFLDVFKGFTGSAKAEVSVLVPRDVAIKLGVVSAEALVSGFACDAKLSTVTGDVVVDHVIGDLDVNTVNGEVSVGNHTGRVNVNTVSGDIVASGAITRFSADGVSGNMILDIVGTPSEINTNTVSGDLTVRLDAGLGERYRVNTVAGTVFLDDTTFKGTLGKGFERVIGELAGSWLDLQANSVSGNISIVRRGTPAPVDFTVSSDGEATA</sequence>
<protein>
    <submittedName>
        <fullName evidence="1">Uncharacterized protein</fullName>
    </submittedName>
</protein>
<reference evidence="1 2" key="1">
    <citation type="submission" date="2019-02" db="EMBL/GenBank/DDBJ databases">
        <title>Sequencing the genomes of 1000 actinobacteria strains.</title>
        <authorList>
            <person name="Klenk H.-P."/>
        </authorList>
    </citation>
    <scope>NUCLEOTIDE SEQUENCE [LARGE SCALE GENOMIC DNA]</scope>
    <source>
        <strain evidence="1 2">DSM 18319</strain>
    </source>
</reference>
<name>A0A4Q8AJF6_9MICO</name>
<accession>A0A4Q8AJF6</accession>
<gene>
    <name evidence="1" type="ORF">EV379_0198</name>
</gene>
<dbReference type="Proteomes" id="UP000291483">
    <property type="component" value="Unassembled WGS sequence"/>
</dbReference>
<dbReference type="AlphaFoldDB" id="A0A4Q8AJF6"/>
<evidence type="ECO:0000313" key="2">
    <source>
        <dbReference type="Proteomes" id="UP000291483"/>
    </source>
</evidence>
<organism evidence="1 2">
    <name type="scientific">Microterricola gilva</name>
    <dbReference type="NCBI Taxonomy" id="393267"/>
    <lineage>
        <taxon>Bacteria</taxon>
        <taxon>Bacillati</taxon>
        <taxon>Actinomycetota</taxon>
        <taxon>Actinomycetes</taxon>
        <taxon>Micrococcales</taxon>
        <taxon>Microbacteriaceae</taxon>
        <taxon>Microterricola</taxon>
    </lineage>
</organism>
<proteinExistence type="predicted"/>